<keyword evidence="4" id="KW-1185">Reference proteome</keyword>
<keyword evidence="1" id="KW-0812">Transmembrane</keyword>
<keyword evidence="1" id="KW-1133">Transmembrane helix</keyword>
<accession>A0A448ZHD9</accession>
<protein>
    <recommendedName>
        <fullName evidence="5">RxLR effector protein</fullName>
    </recommendedName>
</protein>
<proteinExistence type="predicted"/>
<evidence type="ECO:0000313" key="3">
    <source>
        <dbReference type="EMBL" id="VEU41454.1"/>
    </source>
</evidence>
<feature type="chain" id="PRO_5019076754" description="RxLR effector protein" evidence="2">
    <location>
        <begin position="22"/>
        <end position="102"/>
    </location>
</feature>
<evidence type="ECO:0008006" key="5">
    <source>
        <dbReference type="Google" id="ProtNLM"/>
    </source>
</evidence>
<evidence type="ECO:0000256" key="1">
    <source>
        <dbReference type="SAM" id="Phobius"/>
    </source>
</evidence>
<gene>
    <name evidence="3" type="ORF">PSNMU_V1.4_AUG-EV-PASAV3_0083850</name>
</gene>
<evidence type="ECO:0000256" key="2">
    <source>
        <dbReference type="SAM" id="SignalP"/>
    </source>
</evidence>
<dbReference type="EMBL" id="CAACVS010000355">
    <property type="protein sequence ID" value="VEU41454.1"/>
    <property type="molecule type" value="Genomic_DNA"/>
</dbReference>
<keyword evidence="1" id="KW-0472">Membrane</keyword>
<evidence type="ECO:0000313" key="4">
    <source>
        <dbReference type="Proteomes" id="UP000291116"/>
    </source>
</evidence>
<feature type="transmembrane region" description="Helical" evidence="1">
    <location>
        <begin position="84"/>
        <end position="101"/>
    </location>
</feature>
<feature type="signal peptide" evidence="2">
    <location>
        <begin position="1"/>
        <end position="21"/>
    </location>
</feature>
<dbReference type="Proteomes" id="UP000291116">
    <property type="component" value="Unassembled WGS sequence"/>
</dbReference>
<dbReference type="AlphaFoldDB" id="A0A448ZHD9"/>
<sequence length="102" mass="10856">MMLRSNIFLFFLVAFVAIVSGSQEAGFRENVDGVGDNLVEDQMTRVLLNETNTTASGNDDENNGENEIFGIDVGKSGAGTTTTWMVYLSSLLAVSVALASLS</sequence>
<organism evidence="3 4">
    <name type="scientific">Pseudo-nitzschia multistriata</name>
    <dbReference type="NCBI Taxonomy" id="183589"/>
    <lineage>
        <taxon>Eukaryota</taxon>
        <taxon>Sar</taxon>
        <taxon>Stramenopiles</taxon>
        <taxon>Ochrophyta</taxon>
        <taxon>Bacillariophyta</taxon>
        <taxon>Bacillariophyceae</taxon>
        <taxon>Bacillariophycidae</taxon>
        <taxon>Bacillariales</taxon>
        <taxon>Bacillariaceae</taxon>
        <taxon>Pseudo-nitzschia</taxon>
    </lineage>
</organism>
<keyword evidence="2" id="KW-0732">Signal</keyword>
<reference evidence="3 4" key="1">
    <citation type="submission" date="2019-01" db="EMBL/GenBank/DDBJ databases">
        <authorList>
            <person name="Ferrante I. M."/>
        </authorList>
    </citation>
    <scope>NUCLEOTIDE SEQUENCE [LARGE SCALE GENOMIC DNA]</scope>
    <source>
        <strain evidence="3 4">B856</strain>
    </source>
</reference>
<name>A0A448ZHD9_9STRA</name>